<evidence type="ECO:0000256" key="5">
    <source>
        <dbReference type="HAMAP-Rule" id="MF_01310"/>
    </source>
</evidence>
<keyword evidence="5" id="KW-0694">RNA-binding</keyword>
<sequence length="150" mass="16160">MGKKKIKKQTEAELLKESEKLGQEQSNVFSGKTGRQIDKGKIYIQASYNNTTITVTDERGGVLAWSSAGALGFNGPKKATPYAAAKVAEAVLEKTKKTGFLEIEIFVKGIGSGRESAIRAIAGHGLNVISIKDITPIPHNGPRPKKVRRV</sequence>
<dbReference type="PANTHER" id="PTHR11759">
    <property type="entry name" value="40S RIBOSOMAL PROTEIN S14/30S RIBOSOMAL PROTEIN S11"/>
    <property type="match status" value="1"/>
</dbReference>
<comment type="caution">
    <text evidence="7">The sequence shown here is derived from an EMBL/GenBank/DDBJ whole genome shotgun (WGS) entry which is preliminary data.</text>
</comment>
<evidence type="ECO:0000256" key="2">
    <source>
        <dbReference type="ARBA" id="ARBA00022980"/>
    </source>
</evidence>
<evidence type="ECO:0000256" key="4">
    <source>
        <dbReference type="ARBA" id="ARBA00035160"/>
    </source>
</evidence>
<evidence type="ECO:0000256" key="6">
    <source>
        <dbReference type="RuleBase" id="RU003629"/>
    </source>
</evidence>
<comment type="similarity">
    <text evidence="1 5 6">Belongs to the universal ribosomal protein uS11 family.</text>
</comment>
<keyword evidence="5" id="KW-0699">rRNA-binding</keyword>
<dbReference type="GO" id="GO:0005840">
    <property type="term" value="C:ribosome"/>
    <property type="evidence" value="ECO:0007669"/>
    <property type="project" value="UniProtKB-KW"/>
</dbReference>
<dbReference type="SUPFAM" id="SSF53137">
    <property type="entry name" value="Translational machinery components"/>
    <property type="match status" value="1"/>
</dbReference>
<dbReference type="Gene3D" id="3.30.420.80">
    <property type="entry name" value="Ribosomal protein S11"/>
    <property type="match status" value="1"/>
</dbReference>
<dbReference type="GO" id="GO:0019843">
    <property type="term" value="F:rRNA binding"/>
    <property type="evidence" value="ECO:0007669"/>
    <property type="project" value="UniProtKB-UniRule"/>
</dbReference>
<gene>
    <name evidence="5" type="primary">rpsK</name>
    <name evidence="7" type="ORF">A2819_00520</name>
</gene>
<comment type="subunit">
    <text evidence="5">Part of the 30S ribosomal subunit. Interacts with proteins S7 and S18. Binds to IF-3.</text>
</comment>
<comment type="function">
    <text evidence="5">Located on the platform of the 30S subunit, it bridges several disparate RNA helices of the 16S rRNA. Forms part of the Shine-Dalgarno cleft in the 70S ribosome.</text>
</comment>
<dbReference type="HAMAP" id="MF_01310">
    <property type="entry name" value="Ribosomal_uS11"/>
    <property type="match status" value="1"/>
</dbReference>
<evidence type="ECO:0000313" key="7">
    <source>
        <dbReference type="EMBL" id="OGD24842.1"/>
    </source>
</evidence>
<protein>
    <recommendedName>
        <fullName evidence="4 5">Small ribosomal subunit protein uS11</fullName>
    </recommendedName>
</protein>
<dbReference type="AlphaFoldDB" id="A0A1F5B2K9"/>
<reference evidence="7 8" key="1">
    <citation type="journal article" date="2016" name="Nat. Commun.">
        <title>Thousands of microbial genomes shed light on interconnected biogeochemical processes in an aquifer system.</title>
        <authorList>
            <person name="Anantharaman K."/>
            <person name="Brown C.T."/>
            <person name="Hug L.A."/>
            <person name="Sharon I."/>
            <person name="Castelle C.J."/>
            <person name="Probst A.J."/>
            <person name="Thomas B.C."/>
            <person name="Singh A."/>
            <person name="Wilkins M.J."/>
            <person name="Karaoz U."/>
            <person name="Brodie E.L."/>
            <person name="Williams K.H."/>
            <person name="Hubbard S.S."/>
            <person name="Banfield J.F."/>
        </authorList>
    </citation>
    <scope>NUCLEOTIDE SEQUENCE [LARGE SCALE GENOMIC DNA]</scope>
</reference>
<dbReference type="GO" id="GO:0006412">
    <property type="term" value="P:translation"/>
    <property type="evidence" value="ECO:0007669"/>
    <property type="project" value="UniProtKB-UniRule"/>
</dbReference>
<name>A0A1F5B2K9_9BACT</name>
<accession>A0A1F5B2K9</accession>
<dbReference type="Proteomes" id="UP000176431">
    <property type="component" value="Unassembled WGS sequence"/>
</dbReference>
<dbReference type="InterPro" id="IPR018102">
    <property type="entry name" value="Ribosomal_uS11_CS"/>
</dbReference>
<dbReference type="EMBL" id="MEYK01000031">
    <property type="protein sequence ID" value="OGD24842.1"/>
    <property type="molecule type" value="Genomic_DNA"/>
</dbReference>
<organism evidence="7 8">
    <name type="scientific">Candidatus Azambacteria bacterium RIFCSPHIGHO2_01_FULL_40_24</name>
    <dbReference type="NCBI Taxonomy" id="1797301"/>
    <lineage>
        <taxon>Bacteria</taxon>
        <taxon>Candidatus Azamiibacteriota</taxon>
    </lineage>
</organism>
<evidence type="ECO:0000313" key="8">
    <source>
        <dbReference type="Proteomes" id="UP000176431"/>
    </source>
</evidence>
<keyword evidence="3 5" id="KW-0687">Ribonucleoprotein</keyword>
<evidence type="ECO:0000256" key="1">
    <source>
        <dbReference type="ARBA" id="ARBA00006194"/>
    </source>
</evidence>
<dbReference type="GO" id="GO:1990904">
    <property type="term" value="C:ribonucleoprotein complex"/>
    <property type="evidence" value="ECO:0007669"/>
    <property type="project" value="UniProtKB-KW"/>
</dbReference>
<evidence type="ECO:0000256" key="3">
    <source>
        <dbReference type="ARBA" id="ARBA00023274"/>
    </source>
</evidence>
<dbReference type="InterPro" id="IPR001971">
    <property type="entry name" value="Ribosomal_uS11"/>
</dbReference>
<proteinExistence type="inferred from homology"/>
<dbReference type="NCBIfam" id="NF003698">
    <property type="entry name" value="PRK05309.1"/>
    <property type="match status" value="1"/>
</dbReference>
<dbReference type="PIRSF" id="PIRSF002131">
    <property type="entry name" value="Ribosomal_S11"/>
    <property type="match status" value="1"/>
</dbReference>
<keyword evidence="2 5" id="KW-0689">Ribosomal protein</keyword>
<dbReference type="InterPro" id="IPR036967">
    <property type="entry name" value="Ribosomal_uS11_sf"/>
</dbReference>
<dbReference type="PROSITE" id="PS00054">
    <property type="entry name" value="RIBOSOMAL_S11"/>
    <property type="match status" value="1"/>
</dbReference>
<dbReference type="GO" id="GO:0003735">
    <property type="term" value="F:structural constituent of ribosome"/>
    <property type="evidence" value="ECO:0007669"/>
    <property type="project" value="InterPro"/>
</dbReference>
<dbReference type="Pfam" id="PF00411">
    <property type="entry name" value="Ribosomal_S11"/>
    <property type="match status" value="1"/>
</dbReference>